<feature type="compositionally biased region" description="Low complexity" evidence="1">
    <location>
        <begin position="28"/>
        <end position="47"/>
    </location>
</feature>
<sequence length="47" mass="4292">AGAVAAAAALVPGYRRGSARPAGGTGGAAQSSSVSSELPESSASSES</sequence>
<evidence type="ECO:0000313" key="2">
    <source>
        <dbReference type="EMBL" id="NEC35584.1"/>
    </source>
</evidence>
<proteinExistence type="predicted"/>
<dbReference type="EMBL" id="JAAGMQ010000612">
    <property type="protein sequence ID" value="NEC35584.1"/>
    <property type="molecule type" value="Genomic_DNA"/>
</dbReference>
<feature type="region of interest" description="Disordered" evidence="1">
    <location>
        <begin position="12"/>
        <end position="47"/>
    </location>
</feature>
<accession>A0A6G3TG28</accession>
<comment type="caution">
    <text evidence="2">The sequence shown here is derived from an EMBL/GenBank/DDBJ whole genome shotgun (WGS) entry which is preliminary data.</text>
</comment>
<dbReference type="Proteomes" id="UP000475666">
    <property type="component" value="Unassembled WGS sequence"/>
</dbReference>
<evidence type="ECO:0000313" key="3">
    <source>
        <dbReference type="Proteomes" id="UP000475666"/>
    </source>
</evidence>
<evidence type="ECO:0000256" key="1">
    <source>
        <dbReference type="SAM" id="MobiDB-lite"/>
    </source>
</evidence>
<organism evidence="2 3">
    <name type="scientific">Streptomyces rubrogriseus</name>
    <dbReference type="NCBI Taxonomy" id="194673"/>
    <lineage>
        <taxon>Bacteria</taxon>
        <taxon>Bacillati</taxon>
        <taxon>Actinomycetota</taxon>
        <taxon>Actinomycetes</taxon>
        <taxon>Kitasatosporales</taxon>
        <taxon>Streptomycetaceae</taxon>
        <taxon>Streptomyces</taxon>
        <taxon>Streptomyces violaceoruber group</taxon>
    </lineage>
</organism>
<gene>
    <name evidence="2" type="ORF">G3I66_20790</name>
</gene>
<name>A0A6G3TG28_9ACTN</name>
<reference evidence="2 3" key="1">
    <citation type="submission" date="2020-01" db="EMBL/GenBank/DDBJ databases">
        <title>Insect and environment-associated Actinomycetes.</title>
        <authorList>
            <person name="Currrie C."/>
            <person name="Chevrette M."/>
            <person name="Carlson C."/>
            <person name="Stubbendieck R."/>
            <person name="Wendt-Pienkowski E."/>
        </authorList>
    </citation>
    <scope>NUCLEOTIDE SEQUENCE [LARGE SCALE GENOMIC DNA]</scope>
    <source>
        <strain evidence="2 3">SID7739</strain>
    </source>
</reference>
<feature type="non-terminal residue" evidence="2">
    <location>
        <position position="1"/>
    </location>
</feature>
<protein>
    <submittedName>
        <fullName evidence="2">MFS transporter</fullName>
    </submittedName>
</protein>
<dbReference type="AlphaFoldDB" id="A0A6G3TG28"/>